<keyword evidence="1" id="KW-1133">Transmembrane helix</keyword>
<feature type="transmembrane region" description="Helical" evidence="1">
    <location>
        <begin position="34"/>
        <end position="55"/>
    </location>
</feature>
<evidence type="ECO:0000256" key="1">
    <source>
        <dbReference type="SAM" id="Phobius"/>
    </source>
</evidence>
<evidence type="ECO:0000313" key="2">
    <source>
        <dbReference type="EMBL" id="KAF2021549.1"/>
    </source>
</evidence>
<keyword evidence="3" id="KW-1185">Reference proteome</keyword>
<dbReference type="Proteomes" id="UP000799778">
    <property type="component" value="Unassembled WGS sequence"/>
</dbReference>
<proteinExistence type="predicted"/>
<dbReference type="AlphaFoldDB" id="A0A6A5Y898"/>
<evidence type="ECO:0000313" key="3">
    <source>
        <dbReference type="Proteomes" id="UP000799778"/>
    </source>
</evidence>
<organism evidence="2 3">
    <name type="scientific">Aaosphaeria arxii CBS 175.79</name>
    <dbReference type="NCBI Taxonomy" id="1450172"/>
    <lineage>
        <taxon>Eukaryota</taxon>
        <taxon>Fungi</taxon>
        <taxon>Dikarya</taxon>
        <taxon>Ascomycota</taxon>
        <taxon>Pezizomycotina</taxon>
        <taxon>Dothideomycetes</taxon>
        <taxon>Pleosporomycetidae</taxon>
        <taxon>Pleosporales</taxon>
        <taxon>Pleosporales incertae sedis</taxon>
        <taxon>Aaosphaeria</taxon>
    </lineage>
</organism>
<reference evidence="2" key="1">
    <citation type="journal article" date="2020" name="Stud. Mycol.">
        <title>101 Dothideomycetes genomes: a test case for predicting lifestyles and emergence of pathogens.</title>
        <authorList>
            <person name="Haridas S."/>
            <person name="Albert R."/>
            <person name="Binder M."/>
            <person name="Bloem J."/>
            <person name="Labutti K."/>
            <person name="Salamov A."/>
            <person name="Andreopoulos B."/>
            <person name="Baker S."/>
            <person name="Barry K."/>
            <person name="Bills G."/>
            <person name="Bluhm B."/>
            <person name="Cannon C."/>
            <person name="Castanera R."/>
            <person name="Culley D."/>
            <person name="Daum C."/>
            <person name="Ezra D."/>
            <person name="Gonzalez J."/>
            <person name="Henrissat B."/>
            <person name="Kuo A."/>
            <person name="Liang C."/>
            <person name="Lipzen A."/>
            <person name="Lutzoni F."/>
            <person name="Magnuson J."/>
            <person name="Mondo S."/>
            <person name="Nolan M."/>
            <person name="Ohm R."/>
            <person name="Pangilinan J."/>
            <person name="Park H.-J."/>
            <person name="Ramirez L."/>
            <person name="Alfaro M."/>
            <person name="Sun H."/>
            <person name="Tritt A."/>
            <person name="Yoshinaga Y."/>
            <person name="Zwiers L.-H."/>
            <person name="Turgeon B."/>
            <person name="Goodwin S."/>
            <person name="Spatafora J."/>
            <person name="Crous P."/>
            <person name="Grigoriev I."/>
        </authorList>
    </citation>
    <scope>NUCLEOTIDE SEQUENCE</scope>
    <source>
        <strain evidence="2">CBS 175.79</strain>
    </source>
</reference>
<gene>
    <name evidence="2" type="ORF">BU24DRAFT_22475</name>
</gene>
<keyword evidence="1" id="KW-0472">Membrane</keyword>
<protein>
    <submittedName>
        <fullName evidence="2">Uncharacterized protein</fullName>
    </submittedName>
</protein>
<sequence>MAGVSDWLVLLIRLRWLVSLGWSTAIITHHHHHITITIISITTLSSTVMLSTLVVPHRGVEYSVLSIPQTKETFLYGTQSNFSFIIIPLTTSLTT</sequence>
<keyword evidence="1" id="KW-0812">Transmembrane</keyword>
<feature type="transmembrane region" description="Helical" evidence="1">
    <location>
        <begin position="7"/>
        <end position="28"/>
    </location>
</feature>
<dbReference type="GeneID" id="54279493"/>
<dbReference type="EMBL" id="ML978066">
    <property type="protein sequence ID" value="KAF2021549.1"/>
    <property type="molecule type" value="Genomic_DNA"/>
</dbReference>
<name>A0A6A5Y898_9PLEO</name>
<dbReference type="RefSeq" id="XP_033389888.1">
    <property type="nucleotide sequence ID" value="XM_033522096.1"/>
</dbReference>
<accession>A0A6A5Y898</accession>